<organism evidence="2 3">
    <name type="scientific">Rathayibacter toxicus</name>
    <dbReference type="NCBI Taxonomy" id="145458"/>
    <lineage>
        <taxon>Bacteria</taxon>
        <taxon>Bacillati</taxon>
        <taxon>Actinomycetota</taxon>
        <taxon>Actinomycetes</taxon>
        <taxon>Micrococcales</taxon>
        <taxon>Microbacteriaceae</taxon>
        <taxon>Rathayibacter</taxon>
    </lineage>
</organism>
<keyword evidence="1" id="KW-0472">Membrane</keyword>
<accession>A0A2S5Y540</accession>
<name>A0A2S5Y540_9MICO</name>
<feature type="transmembrane region" description="Helical" evidence="1">
    <location>
        <begin position="49"/>
        <end position="69"/>
    </location>
</feature>
<reference evidence="2 3" key="1">
    <citation type="submission" date="2018-02" db="EMBL/GenBank/DDBJ databases">
        <title>Bacteriophage NCPPB3778 and a type I-E CRISPR drive the evolution of the US Biological Select Agent, Rathayibacter toxicus.</title>
        <authorList>
            <person name="Davis E.W.II."/>
            <person name="Tabima J.F."/>
            <person name="Weisberg A.J."/>
            <person name="Lopes L.D."/>
            <person name="Wiseman M.S."/>
            <person name="Wiseman M.S."/>
            <person name="Pupko T."/>
            <person name="Belcher M.S."/>
            <person name="Sechler A.J."/>
            <person name="Tancos M.A."/>
            <person name="Schroeder B.K."/>
            <person name="Murray T.D."/>
            <person name="Luster D.G."/>
            <person name="Schneider W.L."/>
            <person name="Rogers E."/>
            <person name="Andreote F.D."/>
            <person name="Grunwald N.J."/>
            <person name="Putnam M.L."/>
            <person name="Chang J.H."/>
        </authorList>
    </citation>
    <scope>NUCLEOTIDE SEQUENCE [LARGE SCALE GENOMIC DNA]</scope>
    <source>
        <strain evidence="2 3">FH99</strain>
    </source>
</reference>
<dbReference type="NCBIfam" id="TIGR03816">
    <property type="entry name" value="tadE_like_DECH"/>
    <property type="match status" value="1"/>
</dbReference>
<comment type="caution">
    <text evidence="2">The sequence shown here is derived from an EMBL/GenBank/DDBJ whole genome shotgun (WGS) entry which is preliminary data.</text>
</comment>
<evidence type="ECO:0000313" key="2">
    <source>
        <dbReference type="EMBL" id="PPI13864.1"/>
    </source>
</evidence>
<proteinExistence type="predicted"/>
<evidence type="ECO:0000313" key="3">
    <source>
        <dbReference type="Proteomes" id="UP000237966"/>
    </source>
</evidence>
<dbReference type="Proteomes" id="UP000237966">
    <property type="component" value="Unassembled WGS sequence"/>
</dbReference>
<evidence type="ECO:0008006" key="4">
    <source>
        <dbReference type="Google" id="ProtNLM"/>
    </source>
</evidence>
<sequence>MCSRGRAVKTRRGRCRNVSYSNRVDGGCCGRRGDHFCGPRRANAEEGSAAVIAVGVVVGTILVTASVLAGCAGVVGHQRAVAAADAAALAAADVASGLLPGDACAEASRIARAGRAELTRCSVQKGIATVEVTVVVGPFLLPAKSRAGPPP</sequence>
<keyword evidence="1" id="KW-1133">Transmembrane helix</keyword>
<dbReference type="EMBL" id="PSWU01000013">
    <property type="protein sequence ID" value="PPI13864.1"/>
    <property type="molecule type" value="Genomic_DNA"/>
</dbReference>
<gene>
    <name evidence="2" type="ORF">C5C51_09145</name>
</gene>
<dbReference type="InterPro" id="IPR021202">
    <property type="entry name" value="Rv3654c-like"/>
</dbReference>
<evidence type="ECO:0000256" key="1">
    <source>
        <dbReference type="SAM" id="Phobius"/>
    </source>
</evidence>
<protein>
    <recommendedName>
        <fullName evidence="4">Helicase</fullName>
    </recommendedName>
</protein>
<dbReference type="AlphaFoldDB" id="A0A2S5Y540"/>
<keyword evidence="1" id="KW-0812">Transmembrane</keyword>